<dbReference type="SUPFAM" id="SSF54001">
    <property type="entry name" value="Cysteine proteinases"/>
    <property type="match status" value="1"/>
</dbReference>
<keyword evidence="4" id="KW-0788">Thiol protease</keyword>
<name>A0AAU8JD43_9CYAN</name>
<dbReference type="Gene3D" id="3.90.1720.10">
    <property type="entry name" value="endopeptidase domain like (from Nostoc punctiforme)"/>
    <property type="match status" value="1"/>
</dbReference>
<dbReference type="InterPro" id="IPR038765">
    <property type="entry name" value="Papain-like_cys_pep_sf"/>
</dbReference>
<keyword evidence="5" id="KW-0812">Transmembrane</keyword>
<evidence type="ECO:0000256" key="2">
    <source>
        <dbReference type="ARBA" id="ARBA00022670"/>
    </source>
</evidence>
<dbReference type="Pfam" id="PF00877">
    <property type="entry name" value="NLPC_P60"/>
    <property type="match status" value="1"/>
</dbReference>
<organism evidence="7">
    <name type="scientific">Planktothricoides raciborskii GIHE-MW2</name>
    <dbReference type="NCBI Taxonomy" id="2792601"/>
    <lineage>
        <taxon>Bacteria</taxon>
        <taxon>Bacillati</taxon>
        <taxon>Cyanobacteriota</taxon>
        <taxon>Cyanophyceae</taxon>
        <taxon>Oscillatoriophycideae</taxon>
        <taxon>Oscillatoriales</taxon>
        <taxon>Oscillatoriaceae</taxon>
        <taxon>Planktothricoides</taxon>
    </lineage>
</organism>
<evidence type="ECO:0000256" key="1">
    <source>
        <dbReference type="ARBA" id="ARBA00007074"/>
    </source>
</evidence>
<proteinExistence type="inferred from homology"/>
<comment type="similarity">
    <text evidence="1">Belongs to the peptidase C40 family.</text>
</comment>
<dbReference type="GO" id="GO:0006508">
    <property type="term" value="P:proteolysis"/>
    <property type="evidence" value="ECO:0007669"/>
    <property type="project" value="UniProtKB-KW"/>
</dbReference>
<reference evidence="7" key="1">
    <citation type="submission" date="2024-07" db="EMBL/GenBank/DDBJ databases">
        <authorList>
            <person name="Kim Y.J."/>
            <person name="Jeong J.Y."/>
        </authorList>
    </citation>
    <scope>NUCLEOTIDE SEQUENCE</scope>
    <source>
        <strain evidence="7">GIHE-MW2</strain>
    </source>
</reference>
<gene>
    <name evidence="7" type="ORF">ABWT76_005931</name>
</gene>
<evidence type="ECO:0000313" key="7">
    <source>
        <dbReference type="EMBL" id="XCM37117.1"/>
    </source>
</evidence>
<evidence type="ECO:0000256" key="3">
    <source>
        <dbReference type="ARBA" id="ARBA00022801"/>
    </source>
</evidence>
<protein>
    <submittedName>
        <fullName evidence="7">NlpC/P60 family protein</fullName>
    </submittedName>
</protein>
<keyword evidence="2" id="KW-0645">Protease</keyword>
<feature type="transmembrane region" description="Helical" evidence="5">
    <location>
        <begin position="12"/>
        <end position="31"/>
    </location>
</feature>
<keyword evidence="5" id="KW-1133">Transmembrane helix</keyword>
<evidence type="ECO:0000259" key="6">
    <source>
        <dbReference type="PROSITE" id="PS51935"/>
    </source>
</evidence>
<sequence>MQPLTLNRRHLFILWGSLWALFIILLCQPVSYGIMRLGSVIIGCVIWGSSLYLFWAKKLIRVICLIWALLVILLIILPGSPADPDTLAAAYVRELTRYQGTPYVWGGENKLGIDCSGLVRQGLIQANWKLGVKSRNPALVRKGFEMWWYDAGADALRDEYRNYTTKMLRYDSINQLDSSILKPGDMAVTVDGEHILAYLGDRTWISADPDVQKTIEVTTPEPHNFWFNTPVYLLRWRQLSP</sequence>
<dbReference type="InterPro" id="IPR000064">
    <property type="entry name" value="NLP_P60_dom"/>
</dbReference>
<dbReference type="EMBL" id="CP159837">
    <property type="protein sequence ID" value="XCM37117.1"/>
    <property type="molecule type" value="Genomic_DNA"/>
</dbReference>
<dbReference type="GO" id="GO:0008234">
    <property type="term" value="F:cysteine-type peptidase activity"/>
    <property type="evidence" value="ECO:0007669"/>
    <property type="project" value="UniProtKB-KW"/>
</dbReference>
<feature type="transmembrane region" description="Helical" evidence="5">
    <location>
        <begin position="62"/>
        <end position="80"/>
    </location>
</feature>
<accession>A0AAU8JD43</accession>
<feature type="domain" description="NlpC/P60" evidence="6">
    <location>
        <begin position="85"/>
        <end position="237"/>
    </location>
</feature>
<evidence type="ECO:0000256" key="4">
    <source>
        <dbReference type="ARBA" id="ARBA00022807"/>
    </source>
</evidence>
<keyword evidence="5" id="KW-0472">Membrane</keyword>
<feature type="transmembrane region" description="Helical" evidence="5">
    <location>
        <begin position="37"/>
        <end position="55"/>
    </location>
</feature>
<evidence type="ECO:0000256" key="5">
    <source>
        <dbReference type="SAM" id="Phobius"/>
    </source>
</evidence>
<keyword evidence="3" id="KW-0378">Hydrolase</keyword>
<dbReference type="AlphaFoldDB" id="A0AAU8JD43"/>
<dbReference type="RefSeq" id="WP_354635396.1">
    <property type="nucleotide sequence ID" value="NZ_CP159837.1"/>
</dbReference>
<dbReference type="PROSITE" id="PS51935">
    <property type="entry name" value="NLPC_P60"/>
    <property type="match status" value="1"/>
</dbReference>